<feature type="transmembrane region" description="Helical" evidence="6">
    <location>
        <begin position="213"/>
        <end position="233"/>
    </location>
</feature>
<dbReference type="GO" id="GO:0022857">
    <property type="term" value="F:transmembrane transporter activity"/>
    <property type="evidence" value="ECO:0007669"/>
    <property type="project" value="InterPro"/>
</dbReference>
<feature type="transmembrane region" description="Helical" evidence="6">
    <location>
        <begin position="185"/>
        <end position="207"/>
    </location>
</feature>
<dbReference type="RefSeq" id="XP_024721975.1">
    <property type="nucleotide sequence ID" value="XM_024860640.1"/>
</dbReference>
<evidence type="ECO:0000313" key="7">
    <source>
        <dbReference type="EMBL" id="PSS20705.1"/>
    </source>
</evidence>
<name>A0A2T3B4X6_AMORE</name>
<feature type="transmembrane region" description="Helical" evidence="6">
    <location>
        <begin position="126"/>
        <end position="143"/>
    </location>
</feature>
<dbReference type="GO" id="GO:0005886">
    <property type="term" value="C:plasma membrane"/>
    <property type="evidence" value="ECO:0007669"/>
    <property type="project" value="TreeGrafter"/>
</dbReference>
<dbReference type="STRING" id="857342.A0A2T3B4X6"/>
<dbReference type="SUPFAM" id="SSF103473">
    <property type="entry name" value="MFS general substrate transporter"/>
    <property type="match status" value="1"/>
</dbReference>
<dbReference type="Proteomes" id="UP000241818">
    <property type="component" value="Unassembled WGS sequence"/>
</dbReference>
<evidence type="ECO:0000256" key="2">
    <source>
        <dbReference type="ARBA" id="ARBA00022692"/>
    </source>
</evidence>
<accession>A0A2T3B4X6</accession>
<evidence type="ECO:0000256" key="1">
    <source>
        <dbReference type="ARBA" id="ARBA00004141"/>
    </source>
</evidence>
<dbReference type="Pfam" id="PF07690">
    <property type="entry name" value="MFS_1"/>
    <property type="match status" value="1"/>
</dbReference>
<organism evidence="7 8">
    <name type="scientific">Amorphotheca resinae ATCC 22711</name>
    <dbReference type="NCBI Taxonomy" id="857342"/>
    <lineage>
        <taxon>Eukaryota</taxon>
        <taxon>Fungi</taxon>
        <taxon>Dikarya</taxon>
        <taxon>Ascomycota</taxon>
        <taxon>Pezizomycotina</taxon>
        <taxon>Leotiomycetes</taxon>
        <taxon>Helotiales</taxon>
        <taxon>Amorphothecaceae</taxon>
        <taxon>Amorphotheca</taxon>
    </lineage>
</organism>
<dbReference type="Gene3D" id="1.20.1250.20">
    <property type="entry name" value="MFS general substrate transporter like domains"/>
    <property type="match status" value="1"/>
</dbReference>
<reference evidence="7 8" key="1">
    <citation type="journal article" date="2018" name="New Phytol.">
        <title>Comparative genomics and transcriptomics depict ericoid mycorrhizal fungi as versatile saprotrophs and plant mutualists.</title>
        <authorList>
            <person name="Martino E."/>
            <person name="Morin E."/>
            <person name="Grelet G.A."/>
            <person name="Kuo A."/>
            <person name="Kohler A."/>
            <person name="Daghino S."/>
            <person name="Barry K.W."/>
            <person name="Cichocki N."/>
            <person name="Clum A."/>
            <person name="Dockter R.B."/>
            <person name="Hainaut M."/>
            <person name="Kuo R.C."/>
            <person name="LaButti K."/>
            <person name="Lindahl B.D."/>
            <person name="Lindquist E.A."/>
            <person name="Lipzen A."/>
            <person name="Khouja H.R."/>
            <person name="Magnuson J."/>
            <person name="Murat C."/>
            <person name="Ohm R.A."/>
            <person name="Singer S.W."/>
            <person name="Spatafora J.W."/>
            <person name="Wang M."/>
            <person name="Veneault-Fourrey C."/>
            <person name="Henrissat B."/>
            <person name="Grigoriev I.V."/>
            <person name="Martin F.M."/>
            <person name="Perotto S."/>
        </authorList>
    </citation>
    <scope>NUCLEOTIDE SEQUENCE [LARGE SCALE GENOMIC DNA]</scope>
    <source>
        <strain evidence="7 8">ATCC 22711</strain>
    </source>
</reference>
<proteinExistence type="predicted"/>
<feature type="transmembrane region" description="Helical" evidence="6">
    <location>
        <begin position="357"/>
        <end position="380"/>
    </location>
</feature>
<dbReference type="InterPro" id="IPR011701">
    <property type="entry name" value="MFS"/>
</dbReference>
<keyword evidence="2 6" id="KW-0812">Transmembrane</keyword>
<protein>
    <recommendedName>
        <fullName evidence="9">Major facilitator superfamily (MFS) profile domain-containing protein</fullName>
    </recommendedName>
</protein>
<keyword evidence="4 6" id="KW-0472">Membrane</keyword>
<dbReference type="OrthoDB" id="5215911at2759"/>
<feature type="transmembrane region" description="Helical" evidence="6">
    <location>
        <begin position="155"/>
        <end position="178"/>
    </location>
</feature>
<feature type="transmembrane region" description="Helical" evidence="6">
    <location>
        <begin position="315"/>
        <end position="337"/>
    </location>
</feature>
<evidence type="ECO:0000256" key="5">
    <source>
        <dbReference type="SAM" id="MobiDB-lite"/>
    </source>
</evidence>
<feature type="transmembrane region" description="Helical" evidence="6">
    <location>
        <begin position="91"/>
        <end position="114"/>
    </location>
</feature>
<feature type="compositionally biased region" description="Basic and acidic residues" evidence="5">
    <location>
        <begin position="253"/>
        <end position="267"/>
    </location>
</feature>
<feature type="region of interest" description="Disordered" evidence="5">
    <location>
        <begin position="253"/>
        <end position="275"/>
    </location>
</feature>
<evidence type="ECO:0008006" key="9">
    <source>
        <dbReference type="Google" id="ProtNLM"/>
    </source>
</evidence>
<dbReference type="InParanoid" id="A0A2T3B4X6"/>
<sequence length="540" mass="59933">MVHHLQTDVIPGTVHLVDLAGTLNVKHDAEGGQKDIVLLPQPTTEYDDPLNWSRKRKMLIAILLLVAVFTADILTTLLSAALLLIENDTGIPLSTLNSGVGVQYLFFGWSNLIWQPLGLTYGRRPIILLGTLGMLACSVWTSYVKSSGEWYANRVLIGFFYGPIETLIEICISDVFFAHDRGFWIGMYCWFLFGIPYIGAVPVGFIANNLGWHWIQFIASIISGGCFLLMFFFMEETMFYRRPVQEEVTVEESEYHDASSPATDEKGSVTPPKTEVSSGEIVTKKTFLQKLKLWGARRPGQPNNFFRSMWLPLTLIRFPVIAVSGILIGSVLSWFNVVNATTALVLAAPPYNFSTEMIGVMFIAPFLGCTVGCIFAGVAANRFAVWMSRRKGGIFEPEYRLWMAIVPLIIHPAGCILFGVGANHGVHWMGIAFGLAFVVGTFPIGSAIGINYIIDSYKEISGDGLVTMILIRNSMGFGFSYGVTPWINATGVQNTYIAVGFIGMFFWGLPFLFILIGKKTRQMTAKTYWTMVEKHGLSVH</sequence>
<dbReference type="InterPro" id="IPR036259">
    <property type="entry name" value="MFS_trans_sf"/>
</dbReference>
<feature type="transmembrane region" description="Helical" evidence="6">
    <location>
        <begin position="495"/>
        <end position="516"/>
    </location>
</feature>
<dbReference type="PANTHER" id="PTHR23502">
    <property type="entry name" value="MAJOR FACILITATOR SUPERFAMILY"/>
    <property type="match status" value="1"/>
</dbReference>
<comment type="subcellular location">
    <subcellularLocation>
        <location evidence="1">Membrane</location>
        <topology evidence="1">Multi-pass membrane protein</topology>
    </subcellularLocation>
</comment>
<dbReference type="EMBL" id="KZ679010">
    <property type="protein sequence ID" value="PSS20705.1"/>
    <property type="molecule type" value="Genomic_DNA"/>
</dbReference>
<keyword evidence="8" id="KW-1185">Reference proteome</keyword>
<feature type="transmembrane region" description="Helical" evidence="6">
    <location>
        <begin position="59"/>
        <end position="85"/>
    </location>
</feature>
<feature type="transmembrane region" description="Helical" evidence="6">
    <location>
        <begin position="465"/>
        <end position="483"/>
    </location>
</feature>
<keyword evidence="3 6" id="KW-1133">Transmembrane helix</keyword>
<dbReference type="AlphaFoldDB" id="A0A2T3B4X6"/>
<evidence type="ECO:0000256" key="3">
    <source>
        <dbReference type="ARBA" id="ARBA00022989"/>
    </source>
</evidence>
<dbReference type="PANTHER" id="PTHR23502:SF30">
    <property type="entry name" value="TRANSPORTER, PUTATIVE (AFU_ORTHOLOGUE AFUA_8G04702)-RELATED"/>
    <property type="match status" value="1"/>
</dbReference>
<evidence type="ECO:0000256" key="6">
    <source>
        <dbReference type="SAM" id="Phobius"/>
    </source>
</evidence>
<feature type="transmembrane region" description="Helical" evidence="6">
    <location>
        <begin position="428"/>
        <end position="453"/>
    </location>
</feature>
<feature type="transmembrane region" description="Helical" evidence="6">
    <location>
        <begin position="401"/>
        <end position="422"/>
    </location>
</feature>
<evidence type="ECO:0000313" key="8">
    <source>
        <dbReference type="Proteomes" id="UP000241818"/>
    </source>
</evidence>
<dbReference type="GeneID" id="36568721"/>
<gene>
    <name evidence="7" type="ORF">M430DRAFT_100550</name>
</gene>
<evidence type="ECO:0000256" key="4">
    <source>
        <dbReference type="ARBA" id="ARBA00023136"/>
    </source>
</evidence>